<dbReference type="SUPFAM" id="SSF47781">
    <property type="entry name" value="RuvA domain 2-like"/>
    <property type="match status" value="1"/>
</dbReference>
<organism evidence="1 2">
    <name type="scientific">Neolewinella xylanilytica</name>
    <dbReference type="NCBI Taxonomy" id="1514080"/>
    <lineage>
        <taxon>Bacteria</taxon>
        <taxon>Pseudomonadati</taxon>
        <taxon>Bacteroidota</taxon>
        <taxon>Saprospiria</taxon>
        <taxon>Saprospirales</taxon>
        <taxon>Lewinellaceae</taxon>
        <taxon>Neolewinella</taxon>
    </lineage>
</organism>
<dbReference type="Gene3D" id="1.10.150.280">
    <property type="entry name" value="AF1531-like domain"/>
    <property type="match status" value="1"/>
</dbReference>
<evidence type="ECO:0000313" key="2">
    <source>
        <dbReference type="Proteomes" id="UP000237662"/>
    </source>
</evidence>
<comment type="caution">
    <text evidence="1">The sequence shown here is derived from an EMBL/GenBank/DDBJ whole genome shotgun (WGS) entry which is preliminary data.</text>
</comment>
<dbReference type="Pfam" id="PF12836">
    <property type="entry name" value="HHH_3"/>
    <property type="match status" value="1"/>
</dbReference>
<sequence>MVGAPSLLLRSGALLGLSVLGLTLNGQEQATEQLIEDVIAQDAEEGGEFTFNDAFSLLEGYERRPLDLNAATAEELNATYLLSPLQTDRLLAYREMLGGFISIYELQAVPGLDLETIRRMLPFVAVGKGLDDVTVPLATLLTRGQRELYVRGGRRLERARGYALPDPSYLGSPDRLYLKFRQRYGNQLSLGIVAEKDPGEVFFGRADVRRGFDYYGLHFFVRNLNRRVRALALGDFSVSFGQGLILYTGFGFGKSSYTTTVARSSPTLQPYASVNEFSFVRGAGLTLALGKRWETSVFAGRQRRTGNLAADSLSVSSLSLSGYHRTLNELADRRLVGQTTYGGQLKYRPHNRITLGLNFVGEHLNTTLLPRNQPYNRFYFRGTDLGNVSVDYAYRLRNFSFFGEVAGAAFCCGTEGNSQNRGLAMLHGVNVGLDPKADLALVYRRYAPGYRALNARPFGETAGGRNETGLYLGLELRPALRWRINGYVDLWRHPWLRYTIDAPSSGQEYRFRITYTVKRKLDAYAELRSETKGYGIDGGEALKLDPVVNRTRFQARLHAGYRITSALEWRSRFDVGYTEDEWKGRQRGFMFFQDLHYRPLGPFGCSARVAVFSTPGYDVRFYEYENGLTYNARVLPYYGNGLRSFLLLRYKGIRNLTLETRIARTQNTDGSTLGSGLEATDRTHRTEIAGQVVWRW</sequence>
<protein>
    <submittedName>
        <fullName evidence="1">Helix-hairpin-helix protein</fullName>
    </submittedName>
</protein>
<proteinExistence type="predicted"/>
<dbReference type="EMBL" id="PTJC01000005">
    <property type="protein sequence ID" value="PPK88586.1"/>
    <property type="molecule type" value="Genomic_DNA"/>
</dbReference>
<gene>
    <name evidence="1" type="ORF">CLV84_1555</name>
</gene>
<evidence type="ECO:0000313" key="1">
    <source>
        <dbReference type="EMBL" id="PPK88586.1"/>
    </source>
</evidence>
<name>A0A2S6IAS9_9BACT</name>
<accession>A0A2S6IAS9</accession>
<dbReference type="InterPro" id="IPR010994">
    <property type="entry name" value="RuvA_2-like"/>
</dbReference>
<dbReference type="OrthoDB" id="9766750at2"/>
<keyword evidence="2" id="KW-1185">Reference proteome</keyword>
<dbReference type="AlphaFoldDB" id="A0A2S6IAS9"/>
<dbReference type="RefSeq" id="WP_104419125.1">
    <property type="nucleotide sequence ID" value="NZ_PTJC01000005.1"/>
</dbReference>
<dbReference type="Proteomes" id="UP000237662">
    <property type="component" value="Unassembled WGS sequence"/>
</dbReference>
<reference evidence="1 2" key="1">
    <citation type="submission" date="2018-02" db="EMBL/GenBank/DDBJ databases">
        <title>Genomic Encyclopedia of Archaeal and Bacterial Type Strains, Phase II (KMG-II): from individual species to whole genera.</title>
        <authorList>
            <person name="Goeker M."/>
        </authorList>
    </citation>
    <scope>NUCLEOTIDE SEQUENCE [LARGE SCALE GENOMIC DNA]</scope>
    <source>
        <strain evidence="1 2">DSM 29526</strain>
    </source>
</reference>